<dbReference type="EC" id="4.6.1.1" evidence="4"/>
<dbReference type="PANTHER" id="PTHR43081:SF1">
    <property type="entry name" value="ADENYLATE CYCLASE, TERMINAL-DIFFERENTIATION SPECIFIC"/>
    <property type="match status" value="1"/>
</dbReference>
<evidence type="ECO:0000259" key="3">
    <source>
        <dbReference type="PROSITE" id="PS50125"/>
    </source>
</evidence>
<feature type="transmembrane region" description="Helical" evidence="1">
    <location>
        <begin position="372"/>
        <end position="391"/>
    </location>
</feature>
<reference evidence="4 5" key="1">
    <citation type="submission" date="2023-07" db="EMBL/GenBank/DDBJ databases">
        <title>Genomic Encyclopedia of Type Strains, Phase IV (KMG-IV): sequencing the most valuable type-strain genomes for metagenomic binning, comparative biology and taxonomic classification.</title>
        <authorList>
            <person name="Goeker M."/>
        </authorList>
    </citation>
    <scope>NUCLEOTIDE SEQUENCE [LARGE SCALE GENOMIC DNA]</scope>
    <source>
        <strain evidence="4 5">DSM 19922</strain>
    </source>
</reference>
<keyword evidence="1" id="KW-0472">Membrane</keyword>
<feature type="chain" id="PRO_5045212292" evidence="2">
    <location>
        <begin position="21"/>
        <end position="711"/>
    </location>
</feature>
<evidence type="ECO:0000313" key="5">
    <source>
        <dbReference type="Proteomes" id="UP001244552"/>
    </source>
</evidence>
<sequence>MKLPRRVRLVLLGAAAPAVAALAALAISPSLQGPSVDTLYWLREALHGPRPAPDPSPVVVVGIDEETYRRPPFAGTPQALWGPRLGTVLAAMLDGGAAAIGLDLVHPTSVETLIPGFERDYLLTLRRGGRDGRLVLAKVQHQSDPLLPFRGYMIAAGVNNVRSVNLVEDPDGVLRRIPVTLAAAGADGTLQREPGMAVEVASRALKAPLELGPDGSASLGGYRLPGGGAPLLVNHATAAGAIPTYSLADLHACAEAGKSDYFAEHFKGRAVMVGTVLDVEDRKLSSNRWVTKPEGRNLPERCALPVMGELYVAGRTRDSVPGVYIHAAAISNLMSHDALAETGKAAAAALVVVLACLGALVTLAARPPVAAAGLLLLLAAWSGVAAEVFQGGLVLPYLQAALATVLVFPLALGLRFVVLDRDQRRIRNAFKLYLPGSLIDDMIASGQSPSLGGEERDLSILFCDIAGYTRMSEGMEPEALVAVLNHYFTRMTDIIEAHGGFVDKYIGDAVLAVFGAPYAIDNHARAAVSAALAMRRAMEEDSTLLASPSGRGSSRIGIATGPALIGNIGSPRRFNYTVMGDTVNLASRLEGANKYYGTAVMVSGETMLHHGDPAAFRALDTVQVVGRGEPVAVFEPLSDARRADPGERARLAAYAAALGHWRAGRFAEAADAFGKLAAGDGAALAMQRKAGKRAGTIAEPDWTGVTALTDK</sequence>
<dbReference type="PANTHER" id="PTHR43081">
    <property type="entry name" value="ADENYLATE CYCLASE, TERMINAL-DIFFERENTIATION SPECIFIC-RELATED"/>
    <property type="match status" value="1"/>
</dbReference>
<feature type="signal peptide" evidence="2">
    <location>
        <begin position="1"/>
        <end position="20"/>
    </location>
</feature>
<feature type="transmembrane region" description="Helical" evidence="1">
    <location>
        <begin position="345"/>
        <end position="365"/>
    </location>
</feature>
<dbReference type="InterPro" id="IPR007890">
    <property type="entry name" value="CHASE2"/>
</dbReference>
<accession>A0ABU0MSW0</accession>
<name>A0ABU0MSW0_9PROT</name>
<dbReference type="InterPro" id="IPR029787">
    <property type="entry name" value="Nucleotide_cyclase"/>
</dbReference>
<feature type="domain" description="Guanylate cyclase" evidence="3">
    <location>
        <begin position="459"/>
        <end position="590"/>
    </location>
</feature>
<dbReference type="InterPro" id="IPR050697">
    <property type="entry name" value="Adenylyl/Guanylyl_Cyclase_3/4"/>
</dbReference>
<proteinExistence type="predicted"/>
<evidence type="ECO:0000256" key="2">
    <source>
        <dbReference type="SAM" id="SignalP"/>
    </source>
</evidence>
<dbReference type="Pfam" id="PF00211">
    <property type="entry name" value="Guanylate_cyc"/>
    <property type="match status" value="1"/>
</dbReference>
<dbReference type="Gene3D" id="3.30.70.1230">
    <property type="entry name" value="Nucleotide cyclase"/>
    <property type="match status" value="1"/>
</dbReference>
<keyword evidence="1" id="KW-0812">Transmembrane</keyword>
<comment type="caution">
    <text evidence="4">The sequence shown here is derived from an EMBL/GenBank/DDBJ whole genome shotgun (WGS) entry which is preliminary data.</text>
</comment>
<dbReference type="Proteomes" id="UP001244552">
    <property type="component" value="Unassembled WGS sequence"/>
</dbReference>
<dbReference type="RefSeq" id="WP_209989666.1">
    <property type="nucleotide sequence ID" value="NZ_JAGINO010000029.1"/>
</dbReference>
<keyword evidence="1" id="KW-1133">Transmembrane helix</keyword>
<organism evidence="4 5">
    <name type="scientific">Azospirillum picis</name>
    <dbReference type="NCBI Taxonomy" id="488438"/>
    <lineage>
        <taxon>Bacteria</taxon>
        <taxon>Pseudomonadati</taxon>
        <taxon>Pseudomonadota</taxon>
        <taxon>Alphaproteobacteria</taxon>
        <taxon>Rhodospirillales</taxon>
        <taxon>Azospirillaceae</taxon>
        <taxon>Azospirillum</taxon>
    </lineage>
</organism>
<dbReference type="CDD" id="cd07302">
    <property type="entry name" value="CHD"/>
    <property type="match status" value="1"/>
</dbReference>
<evidence type="ECO:0000256" key="1">
    <source>
        <dbReference type="SAM" id="Phobius"/>
    </source>
</evidence>
<evidence type="ECO:0000313" key="4">
    <source>
        <dbReference type="EMBL" id="MDQ0536585.1"/>
    </source>
</evidence>
<dbReference type="Pfam" id="PF05226">
    <property type="entry name" value="CHASE2"/>
    <property type="match status" value="1"/>
</dbReference>
<dbReference type="EMBL" id="JAUSVU010000029">
    <property type="protein sequence ID" value="MDQ0536585.1"/>
    <property type="molecule type" value="Genomic_DNA"/>
</dbReference>
<dbReference type="SMART" id="SM00044">
    <property type="entry name" value="CYCc"/>
    <property type="match status" value="1"/>
</dbReference>
<dbReference type="GO" id="GO:0004016">
    <property type="term" value="F:adenylate cyclase activity"/>
    <property type="evidence" value="ECO:0007669"/>
    <property type="project" value="UniProtKB-EC"/>
</dbReference>
<keyword evidence="2" id="KW-0732">Signal</keyword>
<dbReference type="SUPFAM" id="SSF55073">
    <property type="entry name" value="Nucleotide cyclase"/>
    <property type="match status" value="1"/>
</dbReference>
<dbReference type="SMART" id="SM01080">
    <property type="entry name" value="CHASE2"/>
    <property type="match status" value="1"/>
</dbReference>
<gene>
    <name evidence="4" type="ORF">QO018_005482</name>
</gene>
<dbReference type="InterPro" id="IPR001054">
    <property type="entry name" value="A/G_cyclase"/>
</dbReference>
<feature type="transmembrane region" description="Helical" evidence="1">
    <location>
        <begin position="397"/>
        <end position="418"/>
    </location>
</feature>
<dbReference type="PROSITE" id="PS50125">
    <property type="entry name" value="GUANYLATE_CYCLASE_2"/>
    <property type="match status" value="1"/>
</dbReference>
<keyword evidence="5" id="KW-1185">Reference proteome</keyword>
<protein>
    <submittedName>
        <fullName evidence="4">Adenylate cyclase</fullName>
        <ecNumber evidence="4">4.6.1.1</ecNumber>
    </submittedName>
</protein>
<keyword evidence="4" id="KW-0456">Lyase</keyword>